<dbReference type="SUPFAM" id="SSF57196">
    <property type="entry name" value="EGF/Laminin"/>
    <property type="match status" value="1"/>
</dbReference>
<dbReference type="STRING" id="8022.A0A060YUW0"/>
<reference evidence="2" key="2">
    <citation type="submission" date="2014-03" db="EMBL/GenBank/DDBJ databases">
        <authorList>
            <person name="Genoscope - CEA"/>
        </authorList>
    </citation>
    <scope>NUCLEOTIDE SEQUENCE</scope>
</reference>
<dbReference type="Gene3D" id="2.170.300.10">
    <property type="entry name" value="Tie2 ligand-binding domain superfamily"/>
    <property type="match status" value="1"/>
</dbReference>
<accession>A0A060YUW0</accession>
<evidence type="ECO:0000313" key="2">
    <source>
        <dbReference type="EMBL" id="CDQ95372.1"/>
    </source>
</evidence>
<dbReference type="AlphaFoldDB" id="A0A060YUW0"/>
<dbReference type="Proteomes" id="UP000193380">
    <property type="component" value="Unassembled WGS sequence"/>
</dbReference>
<proteinExistence type="predicted"/>
<name>A0A060YUW0_ONCMY</name>
<dbReference type="InterPro" id="IPR002049">
    <property type="entry name" value="LE_dom"/>
</dbReference>
<feature type="domain" description="Laminin EGF-like" evidence="1">
    <location>
        <begin position="15"/>
        <end position="52"/>
    </location>
</feature>
<organism evidence="2 3">
    <name type="scientific">Oncorhynchus mykiss</name>
    <name type="common">Rainbow trout</name>
    <name type="synonym">Salmo gairdneri</name>
    <dbReference type="NCBI Taxonomy" id="8022"/>
    <lineage>
        <taxon>Eukaryota</taxon>
        <taxon>Metazoa</taxon>
        <taxon>Chordata</taxon>
        <taxon>Craniata</taxon>
        <taxon>Vertebrata</taxon>
        <taxon>Euteleostomi</taxon>
        <taxon>Actinopterygii</taxon>
        <taxon>Neopterygii</taxon>
        <taxon>Teleostei</taxon>
        <taxon>Protacanthopterygii</taxon>
        <taxon>Salmoniformes</taxon>
        <taxon>Salmonidae</taxon>
        <taxon>Salmoninae</taxon>
        <taxon>Oncorhynchus</taxon>
    </lineage>
</organism>
<reference evidence="2" key="1">
    <citation type="journal article" date="2014" name="Nat. Commun.">
        <title>The rainbow trout genome provides novel insights into evolution after whole-genome duplication in vertebrates.</title>
        <authorList>
            <person name="Berthelot C."/>
            <person name="Brunet F."/>
            <person name="Chalopin D."/>
            <person name="Juanchich A."/>
            <person name="Bernard M."/>
            <person name="Noel B."/>
            <person name="Bento P."/>
            <person name="Da Silva C."/>
            <person name="Labadie K."/>
            <person name="Alberti A."/>
            <person name="Aury J.M."/>
            <person name="Louis A."/>
            <person name="Dehais P."/>
            <person name="Bardou P."/>
            <person name="Montfort J."/>
            <person name="Klopp C."/>
            <person name="Cabau C."/>
            <person name="Gaspin C."/>
            <person name="Thorgaard G.H."/>
            <person name="Boussaha M."/>
            <person name="Quillet E."/>
            <person name="Guyomard R."/>
            <person name="Galiana D."/>
            <person name="Bobe J."/>
            <person name="Volff J.N."/>
            <person name="Genet C."/>
            <person name="Wincker P."/>
            <person name="Jaillon O."/>
            <person name="Roest Crollius H."/>
            <person name="Guiguen Y."/>
        </authorList>
    </citation>
    <scope>NUCLEOTIDE SEQUENCE [LARGE SCALE GENOMIC DNA]</scope>
</reference>
<evidence type="ECO:0000259" key="1">
    <source>
        <dbReference type="Pfam" id="PF00053"/>
    </source>
</evidence>
<protein>
    <recommendedName>
        <fullName evidence="1">Laminin EGF-like domain-containing protein</fullName>
    </recommendedName>
</protein>
<dbReference type="PaxDb" id="8022-A0A060YUW0"/>
<dbReference type="Pfam" id="PF00053">
    <property type="entry name" value="EGF_laminin"/>
    <property type="match status" value="1"/>
</dbReference>
<gene>
    <name evidence="2" type="ORF">GSONMT00055806001</name>
</gene>
<dbReference type="EMBL" id="FR920896">
    <property type="protein sequence ID" value="CDQ95372.1"/>
    <property type="molecule type" value="Genomic_DNA"/>
</dbReference>
<evidence type="ECO:0000313" key="3">
    <source>
        <dbReference type="Proteomes" id="UP000193380"/>
    </source>
</evidence>
<sequence>MTFDPHGSSQGCVPCVCDPTGTVEGAMCDADTGQCVCVSTRHGRDCGRCRPGECVCVCGQCVCVDPSVGGRRCDQCQELHYGFNPGLGR</sequence>